<organism evidence="2 3">
    <name type="scientific">Clostridium tanneri</name>
    <dbReference type="NCBI Taxonomy" id="3037988"/>
    <lineage>
        <taxon>Bacteria</taxon>
        <taxon>Bacillati</taxon>
        <taxon>Bacillota</taxon>
        <taxon>Clostridia</taxon>
        <taxon>Eubacteriales</taxon>
        <taxon>Clostridiaceae</taxon>
        <taxon>Clostridium</taxon>
    </lineage>
</organism>
<name>A0ABU4JQ36_9CLOT</name>
<reference evidence="2 3" key="1">
    <citation type="submission" date="2023-04" db="EMBL/GenBank/DDBJ databases">
        <title>Clostridium tannerae sp. nov., isolated from the fecal material of an alpaca.</title>
        <authorList>
            <person name="Miller S."/>
            <person name="Hendry M."/>
            <person name="King J."/>
            <person name="Sankaranarayanan K."/>
            <person name="Lawson P.A."/>
        </authorList>
    </citation>
    <scope>NUCLEOTIDE SEQUENCE [LARGE SCALE GENOMIC DNA]</scope>
    <source>
        <strain evidence="2 3">A1-XYC3</strain>
    </source>
</reference>
<dbReference type="Pfam" id="PF01381">
    <property type="entry name" value="HTH_3"/>
    <property type="match status" value="1"/>
</dbReference>
<evidence type="ECO:0000313" key="2">
    <source>
        <dbReference type="EMBL" id="MDW8800244.1"/>
    </source>
</evidence>
<dbReference type="CDD" id="cd00093">
    <property type="entry name" value="HTH_XRE"/>
    <property type="match status" value="1"/>
</dbReference>
<sequence>MTREDFIKIIDSKVKLIRNEKNYTQDKMAYILGVSKKTLVQIEKGRGTLGWTTAVAVSTLFRDSEILQLAFGGETQDIILSLAFDSYEGTYDKTMGGRIWWEDIEFKGIYKIQQNIISKHYRILDDKDRRICSSFDFDYIHKRLKELNT</sequence>
<dbReference type="Proteomes" id="UP001281656">
    <property type="component" value="Unassembled WGS sequence"/>
</dbReference>
<comment type="caution">
    <text evidence="2">The sequence shown here is derived from an EMBL/GenBank/DDBJ whole genome shotgun (WGS) entry which is preliminary data.</text>
</comment>
<keyword evidence="3" id="KW-1185">Reference proteome</keyword>
<dbReference type="RefSeq" id="WP_318796800.1">
    <property type="nucleotide sequence ID" value="NZ_JARUJP010000003.1"/>
</dbReference>
<accession>A0ABU4JQ36</accession>
<evidence type="ECO:0000313" key="3">
    <source>
        <dbReference type="Proteomes" id="UP001281656"/>
    </source>
</evidence>
<dbReference type="PROSITE" id="PS50943">
    <property type="entry name" value="HTH_CROC1"/>
    <property type="match status" value="1"/>
</dbReference>
<gene>
    <name evidence="2" type="ORF">P8V03_03645</name>
</gene>
<feature type="domain" description="HTH cro/C1-type" evidence="1">
    <location>
        <begin position="14"/>
        <end position="67"/>
    </location>
</feature>
<dbReference type="InterPro" id="IPR001387">
    <property type="entry name" value="Cro/C1-type_HTH"/>
</dbReference>
<dbReference type="SUPFAM" id="SSF47413">
    <property type="entry name" value="lambda repressor-like DNA-binding domains"/>
    <property type="match status" value="1"/>
</dbReference>
<dbReference type="InterPro" id="IPR010982">
    <property type="entry name" value="Lambda_DNA-bd_dom_sf"/>
</dbReference>
<dbReference type="SMART" id="SM00530">
    <property type="entry name" value="HTH_XRE"/>
    <property type="match status" value="1"/>
</dbReference>
<dbReference type="EMBL" id="JARUJP010000003">
    <property type="protein sequence ID" value="MDW8800244.1"/>
    <property type="molecule type" value="Genomic_DNA"/>
</dbReference>
<proteinExistence type="predicted"/>
<protein>
    <submittedName>
        <fullName evidence="2">Helix-turn-helix domain-containing protein</fullName>
    </submittedName>
</protein>
<evidence type="ECO:0000259" key="1">
    <source>
        <dbReference type="PROSITE" id="PS50943"/>
    </source>
</evidence>
<dbReference type="Gene3D" id="1.10.260.40">
    <property type="entry name" value="lambda repressor-like DNA-binding domains"/>
    <property type="match status" value="1"/>
</dbReference>